<dbReference type="SUPFAM" id="SSF89447">
    <property type="entry name" value="AbrB/MazE/MraZ-like"/>
    <property type="match status" value="1"/>
</dbReference>
<name>A0ABM5P0Y1_9MOLU</name>
<evidence type="ECO:0000259" key="8">
    <source>
        <dbReference type="PROSITE" id="PS51740"/>
    </source>
</evidence>
<evidence type="ECO:0000313" key="10">
    <source>
        <dbReference type="Proteomes" id="UP000018745"/>
    </source>
</evidence>
<dbReference type="InterPro" id="IPR035642">
    <property type="entry name" value="MraZ_N"/>
</dbReference>
<evidence type="ECO:0000256" key="5">
    <source>
        <dbReference type="ARBA" id="ARBA00023125"/>
    </source>
</evidence>
<keyword evidence="5 7" id="KW-0238">DNA-binding</keyword>
<keyword evidence="4" id="KW-0805">Transcription regulation</keyword>
<evidence type="ECO:0000256" key="1">
    <source>
        <dbReference type="ARBA" id="ARBA00013860"/>
    </source>
</evidence>
<keyword evidence="2" id="KW-0963">Cytoplasm</keyword>
<evidence type="ECO:0000256" key="4">
    <source>
        <dbReference type="ARBA" id="ARBA00023015"/>
    </source>
</evidence>
<evidence type="ECO:0000256" key="3">
    <source>
        <dbReference type="ARBA" id="ARBA00022737"/>
    </source>
</evidence>
<dbReference type="Proteomes" id="UP000018745">
    <property type="component" value="Chromosome"/>
</dbReference>
<dbReference type="PROSITE" id="PS51740">
    <property type="entry name" value="SPOVT_ABRB"/>
    <property type="match status" value="1"/>
</dbReference>
<proteinExistence type="predicted"/>
<dbReference type="Pfam" id="PF02381">
    <property type="entry name" value="MraZ"/>
    <property type="match status" value="2"/>
</dbReference>
<dbReference type="InterPro" id="IPR007159">
    <property type="entry name" value="SpoVT-AbrB_dom"/>
</dbReference>
<keyword evidence="9" id="KW-0132">Cell division</keyword>
<dbReference type="InterPro" id="IPR038619">
    <property type="entry name" value="MraZ_sf"/>
</dbReference>
<keyword evidence="3" id="KW-0677">Repeat</keyword>
<dbReference type="RefSeq" id="WP_024071316.1">
    <property type="nucleotide sequence ID" value="NC_023062.1"/>
</dbReference>
<reference evidence="9 10" key="1">
    <citation type="journal article" date="2014" name="Genome Announc.">
        <title>Complete Genome Sequence of Mycoplasma ovis Strain Michigan, a Hemoplasma of Sheep with Two Distinct 16S rRNA Genes.</title>
        <authorList>
            <person name="Deshuillers P.L."/>
            <person name="Santos A.P."/>
            <person name="do Nascimento N.C."/>
            <person name="Hampel J.A."/>
            <person name="Bergin I.L."/>
            <person name="Dyson M.C."/>
            <person name="Messick J.B."/>
        </authorList>
    </citation>
    <scope>NUCLEOTIDE SEQUENCE [LARGE SCALE GENOMIC DNA]</scope>
    <source>
        <strain evidence="9 10">Michigan</strain>
    </source>
</reference>
<keyword evidence="10" id="KW-1185">Reference proteome</keyword>
<feature type="domain" description="SpoVT-AbrB" evidence="8">
    <location>
        <begin position="99"/>
        <end position="143"/>
    </location>
</feature>
<organism evidence="9 10">
    <name type="scientific">Mycoplasma ovis str. Michigan</name>
    <dbReference type="NCBI Taxonomy" id="1415773"/>
    <lineage>
        <taxon>Bacteria</taxon>
        <taxon>Bacillati</taxon>
        <taxon>Mycoplasmatota</taxon>
        <taxon>Mollicutes</taxon>
        <taxon>Mycoplasmataceae</taxon>
        <taxon>Mycoplasma</taxon>
    </lineage>
</organism>
<keyword evidence="9" id="KW-0131">Cell cycle</keyword>
<protein>
    <recommendedName>
        <fullName evidence="1">Transcriptional regulator MraZ</fullName>
    </recommendedName>
</protein>
<dbReference type="PANTHER" id="PTHR34701:SF1">
    <property type="entry name" value="TRANSCRIPTIONAL REGULATOR MRAZ"/>
    <property type="match status" value="1"/>
</dbReference>
<gene>
    <name evidence="9" type="ORF">OVS_02725</name>
</gene>
<accession>A0ABM5P0Y1</accession>
<dbReference type="InterPro" id="IPR037914">
    <property type="entry name" value="SpoVT-AbrB_sf"/>
</dbReference>
<evidence type="ECO:0000256" key="6">
    <source>
        <dbReference type="ARBA" id="ARBA00023163"/>
    </source>
</evidence>
<evidence type="ECO:0000256" key="2">
    <source>
        <dbReference type="ARBA" id="ARBA00022490"/>
    </source>
</evidence>
<evidence type="ECO:0000256" key="7">
    <source>
        <dbReference type="PROSITE-ProRule" id="PRU01076"/>
    </source>
</evidence>
<dbReference type="GO" id="GO:0051301">
    <property type="term" value="P:cell division"/>
    <property type="evidence" value="ECO:0007669"/>
    <property type="project" value="UniProtKB-KW"/>
</dbReference>
<dbReference type="EMBL" id="CP006935">
    <property type="protein sequence ID" value="AHC39991.1"/>
    <property type="molecule type" value="Genomic_DNA"/>
</dbReference>
<dbReference type="InterPro" id="IPR035644">
    <property type="entry name" value="MraZ_C"/>
</dbReference>
<keyword evidence="6" id="KW-0804">Transcription</keyword>
<dbReference type="CDD" id="cd16320">
    <property type="entry name" value="MraZ_N"/>
    <property type="match status" value="1"/>
</dbReference>
<dbReference type="InterPro" id="IPR020603">
    <property type="entry name" value="MraZ_dom"/>
</dbReference>
<sequence length="161" mass="18827">MSVFNKTKKDETAFPVKSTVYRYFFSGTYIERVDGKNRVFIPLTWRHIFKDKLIITKNEVGCLTVWTPGFFQWFAYSRMDACSSEQEKNIVRRMFIGSATTLYVDPKARVTLPHDLLSSLAHQDGALYFVGAGDYVEIWSKSLFESWRSKQMPKDMKHEEL</sequence>
<evidence type="ECO:0000313" key="9">
    <source>
        <dbReference type="EMBL" id="AHC39991.1"/>
    </source>
</evidence>
<dbReference type="CDD" id="cd16321">
    <property type="entry name" value="MraZ_C"/>
    <property type="match status" value="1"/>
</dbReference>
<dbReference type="Gene3D" id="3.40.1550.20">
    <property type="entry name" value="Transcriptional regulator MraZ domain"/>
    <property type="match status" value="1"/>
</dbReference>
<dbReference type="InterPro" id="IPR003444">
    <property type="entry name" value="MraZ"/>
</dbReference>
<dbReference type="PANTHER" id="PTHR34701">
    <property type="entry name" value="TRANSCRIPTIONAL REGULATOR MRAZ"/>
    <property type="match status" value="1"/>
</dbReference>